<dbReference type="InterPro" id="IPR013783">
    <property type="entry name" value="Ig-like_fold"/>
</dbReference>
<keyword evidence="2" id="KW-1015">Disulfide bond</keyword>
<evidence type="ECO:0000256" key="2">
    <source>
        <dbReference type="ARBA" id="ARBA00023157"/>
    </source>
</evidence>
<dbReference type="Proteomes" id="UP000694522">
    <property type="component" value="Unplaced"/>
</dbReference>
<accession>A0A8B9IWK3</accession>
<dbReference type="Gene3D" id="2.60.40.10">
    <property type="entry name" value="Immunoglobulins"/>
    <property type="match status" value="1"/>
</dbReference>
<dbReference type="SUPFAM" id="SSF48726">
    <property type="entry name" value="Immunoglobulin"/>
    <property type="match status" value="1"/>
</dbReference>
<dbReference type="InterPro" id="IPR013106">
    <property type="entry name" value="Ig_V-set"/>
</dbReference>
<dbReference type="InterPro" id="IPR036179">
    <property type="entry name" value="Ig-like_dom_sf"/>
</dbReference>
<sequence>MSIPGELLNMQDKKDAKFLCSFLPAQQGGGKASCSWARALFSRLFSCLLCSADMEKLVNLIFLVFLPAACAAENITVVYGMEGDTISVNCTYNPWQQRWREKSWCKQIHETKCQHVVSARRFWLPFLKNRNGTTSISDNVREGVLTVTIKGLKKQDAGLYQCKSDYLGETNSLRKVQVEVLTAVLETQIPEEPRAVQSISSIPPEADFTVFYILAGLLVSKFVVAVLIFIIGNSRKSRETEWTNPGLSEQQVLPFAGDGISPSWESTA</sequence>
<keyword evidence="1" id="KW-0732">Signal</keyword>
<keyword evidence="4" id="KW-0812">Transmembrane</keyword>
<evidence type="ECO:0000256" key="3">
    <source>
        <dbReference type="ARBA" id="ARBA00023319"/>
    </source>
</evidence>
<name>A0A8B9IWK3_9PSIT</name>
<evidence type="ECO:0000313" key="6">
    <source>
        <dbReference type="Ensembl" id="ENSACOP00000010712.1"/>
    </source>
</evidence>
<dbReference type="PROSITE" id="PS50835">
    <property type="entry name" value="IG_LIKE"/>
    <property type="match status" value="1"/>
</dbReference>
<evidence type="ECO:0000256" key="4">
    <source>
        <dbReference type="SAM" id="Phobius"/>
    </source>
</evidence>
<dbReference type="InterPro" id="IPR003599">
    <property type="entry name" value="Ig_sub"/>
</dbReference>
<keyword evidence="3" id="KW-0393">Immunoglobulin domain</keyword>
<dbReference type="Ensembl" id="ENSACOT00000011085.1">
    <property type="protein sequence ID" value="ENSACOP00000010712.1"/>
    <property type="gene ID" value="ENSACOG00000007437.1"/>
</dbReference>
<reference evidence="6" key="1">
    <citation type="submission" date="2025-08" db="UniProtKB">
        <authorList>
            <consortium name="Ensembl"/>
        </authorList>
    </citation>
    <scope>IDENTIFICATION</scope>
</reference>
<dbReference type="GO" id="GO:0038023">
    <property type="term" value="F:signaling receptor activity"/>
    <property type="evidence" value="ECO:0007669"/>
    <property type="project" value="TreeGrafter"/>
</dbReference>
<dbReference type="SMART" id="SM00409">
    <property type="entry name" value="IG"/>
    <property type="match status" value="1"/>
</dbReference>
<dbReference type="AlphaFoldDB" id="A0A8B9IWK3"/>
<organism evidence="6 7">
    <name type="scientific">Amazona collaria</name>
    <name type="common">yellow-billed parrot</name>
    <dbReference type="NCBI Taxonomy" id="241587"/>
    <lineage>
        <taxon>Eukaryota</taxon>
        <taxon>Metazoa</taxon>
        <taxon>Chordata</taxon>
        <taxon>Craniata</taxon>
        <taxon>Vertebrata</taxon>
        <taxon>Euteleostomi</taxon>
        <taxon>Archelosauria</taxon>
        <taxon>Archosauria</taxon>
        <taxon>Dinosauria</taxon>
        <taxon>Saurischia</taxon>
        <taxon>Theropoda</taxon>
        <taxon>Coelurosauria</taxon>
        <taxon>Aves</taxon>
        <taxon>Neognathae</taxon>
        <taxon>Neoaves</taxon>
        <taxon>Telluraves</taxon>
        <taxon>Australaves</taxon>
        <taxon>Psittaciformes</taxon>
        <taxon>Psittacidae</taxon>
        <taxon>Amazona</taxon>
    </lineage>
</organism>
<protein>
    <submittedName>
        <fullName evidence="6">Triggering receptor expressed on myeloid cells 2</fullName>
    </submittedName>
</protein>
<reference evidence="6" key="2">
    <citation type="submission" date="2025-09" db="UniProtKB">
        <authorList>
            <consortium name="Ensembl"/>
        </authorList>
    </citation>
    <scope>IDENTIFICATION</scope>
</reference>
<feature type="domain" description="Ig-like" evidence="5">
    <location>
        <begin position="67"/>
        <end position="179"/>
    </location>
</feature>
<dbReference type="PANTHER" id="PTHR16423">
    <property type="entry name" value="TREM-LIKE TRANSCRIPT PROTEIN"/>
    <property type="match status" value="1"/>
</dbReference>
<keyword evidence="4" id="KW-0472">Membrane</keyword>
<feature type="transmembrane region" description="Helical" evidence="4">
    <location>
        <begin position="210"/>
        <end position="231"/>
    </location>
</feature>
<dbReference type="InterPro" id="IPR007110">
    <property type="entry name" value="Ig-like_dom"/>
</dbReference>
<dbReference type="Pfam" id="PF07686">
    <property type="entry name" value="V-set"/>
    <property type="match status" value="1"/>
</dbReference>
<dbReference type="GO" id="GO:0009986">
    <property type="term" value="C:cell surface"/>
    <property type="evidence" value="ECO:0007669"/>
    <property type="project" value="TreeGrafter"/>
</dbReference>
<dbReference type="InterPro" id="IPR052314">
    <property type="entry name" value="Immune_rcpt_domain"/>
</dbReference>
<evidence type="ECO:0000259" key="5">
    <source>
        <dbReference type="PROSITE" id="PS50835"/>
    </source>
</evidence>
<evidence type="ECO:0000313" key="7">
    <source>
        <dbReference type="Proteomes" id="UP000694522"/>
    </source>
</evidence>
<keyword evidence="7" id="KW-1185">Reference proteome</keyword>
<dbReference type="PANTHER" id="PTHR16423:SF6">
    <property type="entry name" value="TRIGGERING RECEPTOR EXPRESSED ON MYELOID CELLS 2-RELATED"/>
    <property type="match status" value="1"/>
</dbReference>
<keyword evidence="4" id="KW-1133">Transmembrane helix</keyword>
<proteinExistence type="predicted"/>
<evidence type="ECO:0000256" key="1">
    <source>
        <dbReference type="ARBA" id="ARBA00022729"/>
    </source>
</evidence>